<organism evidence="4 5">
    <name type="scientific">Zostera marina</name>
    <name type="common">Eelgrass</name>
    <dbReference type="NCBI Taxonomy" id="29655"/>
    <lineage>
        <taxon>Eukaryota</taxon>
        <taxon>Viridiplantae</taxon>
        <taxon>Streptophyta</taxon>
        <taxon>Embryophyta</taxon>
        <taxon>Tracheophyta</taxon>
        <taxon>Spermatophyta</taxon>
        <taxon>Magnoliopsida</taxon>
        <taxon>Liliopsida</taxon>
        <taxon>Zosteraceae</taxon>
        <taxon>Zostera</taxon>
    </lineage>
</organism>
<dbReference type="InterPro" id="IPR013126">
    <property type="entry name" value="Hsp_70_fam"/>
</dbReference>
<accession>A0A0K9NTL1</accession>
<protein>
    <submittedName>
        <fullName evidence="4">Uncharacterized protein</fullName>
    </submittedName>
</protein>
<dbReference type="GO" id="GO:0140662">
    <property type="term" value="F:ATP-dependent protein folding chaperone"/>
    <property type="evidence" value="ECO:0007669"/>
    <property type="project" value="InterPro"/>
</dbReference>
<evidence type="ECO:0000256" key="2">
    <source>
        <dbReference type="ARBA" id="ARBA00022741"/>
    </source>
</evidence>
<dbReference type="PRINTS" id="PR00301">
    <property type="entry name" value="HEATSHOCK70"/>
</dbReference>
<sequence>MIPNDQGNFTTPSCVAFTDSERLIGDAAKNQAVRNPLNSVFDAKRLIGRRFSDQSVQSDAN</sequence>
<dbReference type="InterPro" id="IPR043129">
    <property type="entry name" value="ATPase_NBD"/>
</dbReference>
<name>A0A0K9NTL1_ZOSMR</name>
<dbReference type="AlphaFoldDB" id="A0A0K9NTL1"/>
<dbReference type="EMBL" id="LFYR01001803">
    <property type="protein sequence ID" value="KMZ59295.1"/>
    <property type="molecule type" value="Genomic_DNA"/>
</dbReference>
<keyword evidence="2" id="KW-0547">Nucleotide-binding</keyword>
<dbReference type="Gene3D" id="3.30.420.40">
    <property type="match status" value="1"/>
</dbReference>
<dbReference type="FunFam" id="3.30.420.40:FF:000028">
    <property type="entry name" value="heat shock 70 kDa protein-like"/>
    <property type="match status" value="1"/>
</dbReference>
<comment type="caution">
    <text evidence="4">The sequence shown here is derived from an EMBL/GenBank/DDBJ whole genome shotgun (WGS) entry which is preliminary data.</text>
</comment>
<evidence type="ECO:0000256" key="1">
    <source>
        <dbReference type="ARBA" id="ARBA00007381"/>
    </source>
</evidence>
<keyword evidence="3" id="KW-0067">ATP-binding</keyword>
<evidence type="ECO:0000256" key="3">
    <source>
        <dbReference type="ARBA" id="ARBA00022840"/>
    </source>
</evidence>
<keyword evidence="5" id="KW-1185">Reference proteome</keyword>
<comment type="similarity">
    <text evidence="1">Belongs to the heat shock protein 70 family.</text>
</comment>
<dbReference type="GO" id="GO:0005524">
    <property type="term" value="F:ATP binding"/>
    <property type="evidence" value="ECO:0007669"/>
    <property type="project" value="UniProtKB-KW"/>
</dbReference>
<evidence type="ECO:0000313" key="5">
    <source>
        <dbReference type="Proteomes" id="UP000036987"/>
    </source>
</evidence>
<dbReference type="Proteomes" id="UP000036987">
    <property type="component" value="Unassembled WGS sequence"/>
</dbReference>
<proteinExistence type="inferred from homology"/>
<dbReference type="OrthoDB" id="639112at2759"/>
<dbReference type="PANTHER" id="PTHR19375">
    <property type="entry name" value="HEAT SHOCK PROTEIN 70KDA"/>
    <property type="match status" value="1"/>
</dbReference>
<evidence type="ECO:0000313" key="4">
    <source>
        <dbReference type="EMBL" id="KMZ59295.1"/>
    </source>
</evidence>
<dbReference type="SUPFAM" id="SSF53067">
    <property type="entry name" value="Actin-like ATPase domain"/>
    <property type="match status" value="1"/>
</dbReference>
<gene>
    <name evidence="4" type="ORF">ZOSMA_6G02320</name>
</gene>
<dbReference type="OMA" id="HWPFQAS"/>
<reference evidence="5" key="1">
    <citation type="journal article" date="2016" name="Nature">
        <title>The genome of the seagrass Zostera marina reveals angiosperm adaptation to the sea.</title>
        <authorList>
            <person name="Olsen J.L."/>
            <person name="Rouze P."/>
            <person name="Verhelst B."/>
            <person name="Lin Y.-C."/>
            <person name="Bayer T."/>
            <person name="Collen J."/>
            <person name="Dattolo E."/>
            <person name="De Paoli E."/>
            <person name="Dittami S."/>
            <person name="Maumus F."/>
            <person name="Michel G."/>
            <person name="Kersting A."/>
            <person name="Lauritano C."/>
            <person name="Lohaus R."/>
            <person name="Toepel M."/>
            <person name="Tonon T."/>
            <person name="Vanneste K."/>
            <person name="Amirebrahimi M."/>
            <person name="Brakel J."/>
            <person name="Bostroem C."/>
            <person name="Chovatia M."/>
            <person name="Grimwood J."/>
            <person name="Jenkins J.W."/>
            <person name="Jueterbock A."/>
            <person name="Mraz A."/>
            <person name="Stam W.T."/>
            <person name="Tice H."/>
            <person name="Bornberg-Bauer E."/>
            <person name="Green P.J."/>
            <person name="Pearson G.A."/>
            <person name="Procaccini G."/>
            <person name="Duarte C.M."/>
            <person name="Schmutz J."/>
            <person name="Reusch T.B.H."/>
            <person name="Van de Peer Y."/>
        </authorList>
    </citation>
    <scope>NUCLEOTIDE SEQUENCE [LARGE SCALE GENOMIC DNA]</scope>
    <source>
        <strain evidence="5">cv. Finnish</strain>
    </source>
</reference>
<dbReference type="Pfam" id="PF00012">
    <property type="entry name" value="HSP70"/>
    <property type="match status" value="1"/>
</dbReference>
<dbReference type="STRING" id="29655.A0A0K9NTL1"/>